<keyword evidence="2" id="KW-1133">Transmembrane helix</keyword>
<organism evidence="4 5">
    <name type="scientific">Microbulbifer donghaiensis</name>
    <dbReference type="NCBI Taxonomy" id="494016"/>
    <lineage>
        <taxon>Bacteria</taxon>
        <taxon>Pseudomonadati</taxon>
        <taxon>Pseudomonadota</taxon>
        <taxon>Gammaproteobacteria</taxon>
        <taxon>Cellvibrionales</taxon>
        <taxon>Microbulbiferaceae</taxon>
        <taxon>Microbulbifer</taxon>
    </lineage>
</organism>
<feature type="region of interest" description="Disordered" evidence="1">
    <location>
        <begin position="168"/>
        <end position="200"/>
    </location>
</feature>
<dbReference type="STRING" id="494016.SAMN04487965_1725"/>
<gene>
    <name evidence="4" type="ORF">SAMN04487965_1725</name>
</gene>
<accession>A0A1M5A291</accession>
<evidence type="ECO:0000313" key="4">
    <source>
        <dbReference type="EMBL" id="SHF24419.1"/>
    </source>
</evidence>
<keyword evidence="2" id="KW-0812">Transmembrane</keyword>
<protein>
    <recommendedName>
        <fullName evidence="3">DUF4350 domain-containing protein</fullName>
    </recommendedName>
</protein>
<dbReference type="RefSeq" id="WP_073273648.1">
    <property type="nucleotide sequence ID" value="NZ_FQVA01000001.1"/>
</dbReference>
<dbReference type="Proteomes" id="UP000184170">
    <property type="component" value="Unassembled WGS sequence"/>
</dbReference>
<keyword evidence="5" id="KW-1185">Reference proteome</keyword>
<dbReference type="InterPro" id="IPR025646">
    <property type="entry name" value="DUF4350"/>
</dbReference>
<dbReference type="OrthoDB" id="6638317at2"/>
<keyword evidence="2" id="KW-0472">Membrane</keyword>
<evidence type="ECO:0000259" key="3">
    <source>
        <dbReference type="Pfam" id="PF14258"/>
    </source>
</evidence>
<sequence length="443" mass="49961">MTIKRLLLGLLLLLIAGLAALFFTFFERYTEQVDRGWGPAAWHNPFLAAEQFLARTGLQARRADNIAVLAELPADATLFVASSTQVYNPQRARELLDWVERGGHAIVVAHGVAYGERDWLLEQLQVTLEEGREELIFEHPFRQLLDDDAEQYRGKSASEMLREHNRKLRAEKGAGGKAANTGEDEPAEEITPPRNPEVDPQDLITLPTDDGSDYQLHFDASYLLHHPAIGAAGQGEDFTTEPVFWAKIWRDDTGVPFMQFERGEGLITLMADGGIWRTQRIGHFDHAYFLGLLATEGEFVFLTQPRFASLFELVRRYAAEFFLAGGLALLAWLLLRARRFGPLAAEPELARRSLLEHISACGHYYWRAEKCARLLHNLRHDLLRRLGGENASMETRRRLCTKLSTASGLSESAIAACLWGDLPHSEEAFTERMRNLQQIEAAL</sequence>
<evidence type="ECO:0000256" key="2">
    <source>
        <dbReference type="SAM" id="Phobius"/>
    </source>
</evidence>
<evidence type="ECO:0000256" key="1">
    <source>
        <dbReference type="SAM" id="MobiDB-lite"/>
    </source>
</evidence>
<name>A0A1M5A291_9GAMM</name>
<feature type="domain" description="DUF4350" evidence="3">
    <location>
        <begin position="44"/>
        <end position="290"/>
    </location>
</feature>
<dbReference type="Pfam" id="PF14258">
    <property type="entry name" value="DUF4350"/>
    <property type="match status" value="1"/>
</dbReference>
<dbReference type="AlphaFoldDB" id="A0A1M5A291"/>
<evidence type="ECO:0000313" key="5">
    <source>
        <dbReference type="Proteomes" id="UP000184170"/>
    </source>
</evidence>
<proteinExistence type="predicted"/>
<reference evidence="5" key="1">
    <citation type="submission" date="2016-11" db="EMBL/GenBank/DDBJ databases">
        <authorList>
            <person name="Varghese N."/>
            <person name="Submissions S."/>
        </authorList>
    </citation>
    <scope>NUCLEOTIDE SEQUENCE [LARGE SCALE GENOMIC DNA]</scope>
    <source>
        <strain evidence="5">CGMCC 1.7063</strain>
    </source>
</reference>
<feature type="transmembrane region" description="Helical" evidence="2">
    <location>
        <begin position="317"/>
        <end position="335"/>
    </location>
</feature>
<dbReference type="EMBL" id="FQVA01000001">
    <property type="protein sequence ID" value="SHF24419.1"/>
    <property type="molecule type" value="Genomic_DNA"/>
</dbReference>